<keyword evidence="1" id="KW-0812">Transmembrane</keyword>
<comment type="caution">
    <text evidence="2">The sequence shown here is derived from an EMBL/GenBank/DDBJ whole genome shotgun (WGS) entry which is preliminary data.</text>
</comment>
<dbReference type="RefSeq" id="WP_386737325.1">
    <property type="nucleotide sequence ID" value="NZ_JBHRXI010000029.1"/>
</dbReference>
<accession>A0ABV7TP87</accession>
<keyword evidence="1" id="KW-0472">Membrane</keyword>
<reference evidence="3" key="1">
    <citation type="journal article" date="2019" name="Int. J. Syst. Evol. Microbiol.">
        <title>The Global Catalogue of Microorganisms (GCM) 10K type strain sequencing project: providing services to taxonomists for standard genome sequencing and annotation.</title>
        <authorList>
            <consortium name="The Broad Institute Genomics Platform"/>
            <consortium name="The Broad Institute Genome Sequencing Center for Infectious Disease"/>
            <person name="Wu L."/>
            <person name="Ma J."/>
        </authorList>
    </citation>
    <scope>NUCLEOTIDE SEQUENCE [LARGE SCALE GENOMIC DNA]</scope>
    <source>
        <strain evidence="3">KCTC 42911</strain>
    </source>
</reference>
<dbReference type="EMBL" id="JBHRXI010000029">
    <property type="protein sequence ID" value="MFC3616028.1"/>
    <property type="molecule type" value="Genomic_DNA"/>
</dbReference>
<name>A0ABV7TP87_9RHOB</name>
<evidence type="ECO:0000256" key="1">
    <source>
        <dbReference type="SAM" id="Phobius"/>
    </source>
</evidence>
<gene>
    <name evidence="2" type="ORF">ACFORG_19930</name>
</gene>
<dbReference type="InterPro" id="IPR009937">
    <property type="entry name" value="Phage_holin_3_6"/>
</dbReference>
<sequence>MSDPRTSQGPVSLVSEIVSQVVRIFRKEIHLATEELSESAHRATIALILLAVAFLFALVAFNILAGAAVAAIVEAGLQPHWAALAVGGLLLLFGGVFLWKGLNDLKARRLMPKRAMDSLKQDVRVVTEQFDER</sequence>
<evidence type="ECO:0000313" key="2">
    <source>
        <dbReference type="EMBL" id="MFC3616028.1"/>
    </source>
</evidence>
<evidence type="ECO:0000313" key="3">
    <source>
        <dbReference type="Proteomes" id="UP001595629"/>
    </source>
</evidence>
<dbReference type="Proteomes" id="UP001595629">
    <property type="component" value="Unassembled WGS sequence"/>
</dbReference>
<keyword evidence="3" id="KW-1185">Reference proteome</keyword>
<organism evidence="2 3">
    <name type="scientific">Lutimaribacter marinistellae</name>
    <dbReference type="NCBI Taxonomy" id="1820329"/>
    <lineage>
        <taxon>Bacteria</taxon>
        <taxon>Pseudomonadati</taxon>
        <taxon>Pseudomonadota</taxon>
        <taxon>Alphaproteobacteria</taxon>
        <taxon>Rhodobacterales</taxon>
        <taxon>Roseobacteraceae</taxon>
        <taxon>Lutimaribacter</taxon>
    </lineage>
</organism>
<protein>
    <submittedName>
        <fullName evidence="2">Phage holin family protein</fullName>
    </submittedName>
</protein>
<keyword evidence="1" id="KW-1133">Transmembrane helix</keyword>
<feature type="transmembrane region" description="Helical" evidence="1">
    <location>
        <begin position="45"/>
        <end position="73"/>
    </location>
</feature>
<proteinExistence type="predicted"/>
<dbReference type="Pfam" id="PF07332">
    <property type="entry name" value="Phage_holin_3_6"/>
    <property type="match status" value="1"/>
</dbReference>
<feature type="transmembrane region" description="Helical" evidence="1">
    <location>
        <begin position="79"/>
        <end position="99"/>
    </location>
</feature>